<protein>
    <submittedName>
        <fullName evidence="1">Uncharacterized protein</fullName>
    </submittedName>
</protein>
<accession>A0ACC1BRQ0</accession>
<sequence length="50" mass="5338">MILKAKALIAPPPQPVKTTAQITQSPIITPTPRSAKAKVDQTIVSLDTEE</sequence>
<organism evidence="1 2">
    <name type="scientific">Pistacia atlantica</name>
    <dbReference type="NCBI Taxonomy" id="434234"/>
    <lineage>
        <taxon>Eukaryota</taxon>
        <taxon>Viridiplantae</taxon>
        <taxon>Streptophyta</taxon>
        <taxon>Embryophyta</taxon>
        <taxon>Tracheophyta</taxon>
        <taxon>Spermatophyta</taxon>
        <taxon>Magnoliopsida</taxon>
        <taxon>eudicotyledons</taxon>
        <taxon>Gunneridae</taxon>
        <taxon>Pentapetalae</taxon>
        <taxon>rosids</taxon>
        <taxon>malvids</taxon>
        <taxon>Sapindales</taxon>
        <taxon>Anacardiaceae</taxon>
        <taxon>Pistacia</taxon>
    </lineage>
</organism>
<dbReference type="Proteomes" id="UP001164250">
    <property type="component" value="Chromosome 3"/>
</dbReference>
<evidence type="ECO:0000313" key="1">
    <source>
        <dbReference type="EMBL" id="KAJ0101873.1"/>
    </source>
</evidence>
<gene>
    <name evidence="1" type="ORF">Patl1_06644</name>
</gene>
<reference evidence="2" key="1">
    <citation type="journal article" date="2023" name="G3 (Bethesda)">
        <title>Genome assembly and association tests identify interacting loci associated with vigor, precocity, and sex in interspecific pistachio rootstocks.</title>
        <authorList>
            <person name="Palmer W."/>
            <person name="Jacygrad E."/>
            <person name="Sagayaradj S."/>
            <person name="Cavanaugh K."/>
            <person name="Han R."/>
            <person name="Bertier L."/>
            <person name="Beede B."/>
            <person name="Kafkas S."/>
            <person name="Golino D."/>
            <person name="Preece J."/>
            <person name="Michelmore R."/>
        </authorList>
    </citation>
    <scope>NUCLEOTIDE SEQUENCE [LARGE SCALE GENOMIC DNA]</scope>
</reference>
<proteinExistence type="predicted"/>
<keyword evidence="2" id="KW-1185">Reference proteome</keyword>
<comment type="caution">
    <text evidence="1">The sequence shown here is derived from an EMBL/GenBank/DDBJ whole genome shotgun (WGS) entry which is preliminary data.</text>
</comment>
<name>A0ACC1BRQ0_9ROSI</name>
<dbReference type="EMBL" id="CM047899">
    <property type="protein sequence ID" value="KAJ0101873.1"/>
    <property type="molecule type" value="Genomic_DNA"/>
</dbReference>
<evidence type="ECO:0000313" key="2">
    <source>
        <dbReference type="Proteomes" id="UP001164250"/>
    </source>
</evidence>